<comment type="caution">
    <text evidence="1">The sequence shown here is derived from an EMBL/GenBank/DDBJ whole genome shotgun (WGS) entry which is preliminary data.</text>
</comment>
<reference evidence="1" key="1">
    <citation type="submission" date="2012-04" db="EMBL/GenBank/DDBJ databases">
        <title>The Genome Sequence of Bacillus cereus VD014.</title>
        <authorList>
            <consortium name="The Broad Institute Genome Sequencing Platform"/>
            <consortium name="The Broad Institute Genome Sequencing Center for Infectious Disease"/>
            <person name="Feldgarden M."/>
            <person name="Van der Auwera G.A."/>
            <person name="Mahillon J."/>
            <person name="Duprez V."/>
            <person name="Timmery S."/>
            <person name="Mattelet C."/>
            <person name="Dierick K."/>
            <person name="Sun M."/>
            <person name="Yu Z."/>
            <person name="Zhu L."/>
            <person name="Hu X."/>
            <person name="Shank E.B."/>
            <person name="Swiecicka I."/>
            <person name="Hansen B.M."/>
            <person name="Andrup L."/>
            <person name="Young S.K."/>
            <person name="Zeng Q."/>
            <person name="Gargeya S."/>
            <person name="Fitzgerald M."/>
            <person name="Haas B."/>
            <person name="Abouelleil A."/>
            <person name="Alvarado L."/>
            <person name="Arachchi H.M."/>
            <person name="Berlin A."/>
            <person name="Chapman S.B."/>
            <person name="Goldberg J."/>
            <person name="Griggs A."/>
            <person name="Gujja S."/>
            <person name="Hansen M."/>
            <person name="Howarth C."/>
            <person name="Imamovic A."/>
            <person name="Larimer J."/>
            <person name="McCowen C."/>
            <person name="Montmayeur A."/>
            <person name="Murphy C."/>
            <person name="Neiman D."/>
            <person name="Pearson M."/>
            <person name="Priest M."/>
            <person name="Roberts A."/>
            <person name="Saif S."/>
            <person name="Shea T."/>
            <person name="Sisk P."/>
            <person name="Sykes S."/>
            <person name="Wortman J."/>
            <person name="Nusbaum C."/>
            <person name="Birren B."/>
        </authorList>
    </citation>
    <scope>NUCLEOTIDE SEQUENCE</scope>
    <source>
        <strain evidence="1">VD014</strain>
    </source>
</reference>
<organism evidence="1 2">
    <name type="scientific">Bacillus cereus (strain VD014)</name>
    <dbReference type="NCBI Taxonomy" id="1053223"/>
    <lineage>
        <taxon>Bacteria</taxon>
        <taxon>Bacillati</taxon>
        <taxon>Bacillota</taxon>
        <taxon>Bacilli</taxon>
        <taxon>Bacillales</taxon>
        <taxon>Bacillaceae</taxon>
        <taxon>Bacillus</taxon>
        <taxon>Bacillus cereus group</taxon>
    </lineage>
</organism>
<sequence length="52" mass="6240">MTMRYDSISRVGHFNYTLFQEIGKECATKARLTMTTHFRLYTIWPKKVQAIR</sequence>
<name>A0A9W5NM88_BACC8</name>
<protein>
    <submittedName>
        <fullName evidence="1">Uncharacterized protein</fullName>
    </submittedName>
</protein>
<dbReference type="Proteomes" id="UP000006607">
    <property type="component" value="Unassembled WGS sequence"/>
</dbReference>
<gene>
    <name evidence="1" type="ORF">IIA_06041</name>
</gene>
<proteinExistence type="predicted"/>
<dbReference type="EMBL" id="AHER01000065">
    <property type="protein sequence ID" value="EJR11374.1"/>
    <property type="molecule type" value="Genomic_DNA"/>
</dbReference>
<accession>A0A9W5NM88</accession>
<evidence type="ECO:0000313" key="2">
    <source>
        <dbReference type="Proteomes" id="UP000006607"/>
    </source>
</evidence>
<dbReference type="AlphaFoldDB" id="A0A9W5NM88"/>
<dbReference type="RefSeq" id="WP_000178789.1">
    <property type="nucleotide sequence ID" value="NZ_JH792027.1"/>
</dbReference>
<evidence type="ECO:0000313" key="1">
    <source>
        <dbReference type="EMBL" id="EJR11374.1"/>
    </source>
</evidence>